<dbReference type="GO" id="GO:0070043">
    <property type="term" value="F:rRNA (guanine-N7-)-methyltransferase activity"/>
    <property type="evidence" value="ECO:0007669"/>
    <property type="project" value="UniProtKB-UniRule"/>
</dbReference>
<dbReference type="SUPFAM" id="SSF53335">
    <property type="entry name" value="S-adenosyl-L-methionine-dependent methyltransferases"/>
    <property type="match status" value="1"/>
</dbReference>
<dbReference type="Pfam" id="PF02527">
    <property type="entry name" value="GidB"/>
    <property type="match status" value="1"/>
</dbReference>
<evidence type="ECO:0000313" key="8">
    <source>
        <dbReference type="Proteomes" id="UP000188912"/>
    </source>
</evidence>
<keyword evidence="8" id="KW-1185">Reference proteome</keyword>
<dbReference type="EMBL" id="CP017315">
    <property type="protein sequence ID" value="AQS40735.1"/>
    <property type="molecule type" value="Genomic_DNA"/>
</dbReference>
<accession>A0A1U9JS94</accession>
<dbReference type="Gene3D" id="3.40.50.150">
    <property type="entry name" value="Vaccinia Virus protein VP39"/>
    <property type="match status" value="1"/>
</dbReference>
<keyword evidence="3 6" id="KW-0489">Methyltransferase</keyword>
<comment type="catalytic activity">
    <reaction evidence="6">
        <text>guanosine(527) in 16S rRNA + S-adenosyl-L-methionine = N(7)-methylguanosine(527) in 16S rRNA + S-adenosyl-L-homocysteine</text>
        <dbReference type="Rhea" id="RHEA:42732"/>
        <dbReference type="Rhea" id="RHEA-COMP:10209"/>
        <dbReference type="Rhea" id="RHEA-COMP:10210"/>
        <dbReference type="ChEBI" id="CHEBI:57856"/>
        <dbReference type="ChEBI" id="CHEBI:59789"/>
        <dbReference type="ChEBI" id="CHEBI:74269"/>
        <dbReference type="ChEBI" id="CHEBI:74480"/>
        <dbReference type="EC" id="2.1.1.170"/>
    </reaction>
</comment>
<organism evidence="7 8">
    <name type="scientific">Candidatus Tokpelaia hoelldobleri</name>
    <dbReference type="NCBI Taxonomy" id="1902579"/>
    <lineage>
        <taxon>Bacteria</taxon>
        <taxon>Pseudomonadati</taxon>
        <taxon>Pseudomonadota</taxon>
        <taxon>Alphaproteobacteria</taxon>
        <taxon>Hyphomicrobiales</taxon>
        <taxon>Candidatus Tokpelaia</taxon>
    </lineage>
</organism>
<dbReference type="EC" id="2.1.1.170" evidence="6"/>
<feature type="binding site" evidence="6">
    <location>
        <position position="148"/>
    </location>
    <ligand>
        <name>S-adenosyl-L-methionine</name>
        <dbReference type="ChEBI" id="CHEBI:59789"/>
    </ligand>
</feature>
<gene>
    <name evidence="7" type="primary">gidB</name>
    <name evidence="6" type="synonym">rsmG</name>
    <name evidence="7" type="ORF">BHV28_00080</name>
</gene>
<reference evidence="7 8" key="2">
    <citation type="journal article" date="2016" name="Sci. Rep.">
        <title>The genome of Rhizobiales bacteria in predatory ants reveals urease gene functions but no genes for nitrogen fixation.</title>
        <authorList>
            <person name="Neuvonen M.M."/>
            <person name="Tamarit D."/>
            <person name="Naslund K."/>
            <person name="Liebig J."/>
            <person name="Feldhaar H."/>
            <person name="Moran N.A."/>
            <person name="Guy L."/>
            <person name="Andersson S.G."/>
        </authorList>
    </citation>
    <scope>NUCLEOTIDE SEQUENCE [LARGE SCALE GENOMIC DNA]</scope>
    <source>
        <strain evidence="7 8">Hsal</strain>
    </source>
</reference>
<comment type="caution">
    <text evidence="6">Lacks conserved residue(s) required for the propagation of feature annotation.</text>
</comment>
<dbReference type="AlphaFoldDB" id="A0A1U9JS94"/>
<proteinExistence type="inferred from homology"/>
<dbReference type="PANTHER" id="PTHR31760">
    <property type="entry name" value="S-ADENOSYL-L-METHIONINE-DEPENDENT METHYLTRANSFERASES SUPERFAMILY PROTEIN"/>
    <property type="match status" value="1"/>
</dbReference>
<protein>
    <recommendedName>
        <fullName evidence="6">Ribosomal RNA small subunit methyltransferase G</fullName>
        <ecNumber evidence="6">2.1.1.170</ecNumber>
    </recommendedName>
    <alternativeName>
        <fullName evidence="6">16S rRNA 7-methylguanosine methyltransferase</fullName>
        <shortName evidence="6">16S rRNA m7G methyltransferase</shortName>
    </alternativeName>
</protein>
<evidence type="ECO:0000256" key="1">
    <source>
        <dbReference type="ARBA" id="ARBA00022490"/>
    </source>
</evidence>
<sequence length="223" mass="25094">MRDADFSQLQKIVPDVSRETFEDLCAYEALLRKWQPHINLVANATLPHLWQRHILDSVQLFPLQKTAVRWLDIGSGGGFPALVLAIMLKAQNRENGGSALIDLVESNGKKAAFLQTVIAALSLPARVHNKRIEACYEDIAAPDIITARALADLSTLFTLIFPWCQKKTVALLQKGRDYGRECEEAAAKWSFDLVTYNSAVNEESVILEIRRLHPVTKNERQMK</sequence>
<evidence type="ECO:0000256" key="4">
    <source>
        <dbReference type="ARBA" id="ARBA00022679"/>
    </source>
</evidence>
<comment type="function">
    <text evidence="6">Specifically methylates the N7 position of guanine in position 527 of 16S rRNA.</text>
</comment>
<comment type="similarity">
    <text evidence="6">Belongs to the methyltransferase superfamily. RNA methyltransferase RsmG family.</text>
</comment>
<keyword evidence="2 6" id="KW-0698">rRNA processing</keyword>
<dbReference type="InterPro" id="IPR029063">
    <property type="entry name" value="SAM-dependent_MTases_sf"/>
</dbReference>
<dbReference type="GO" id="GO:0005829">
    <property type="term" value="C:cytosol"/>
    <property type="evidence" value="ECO:0007669"/>
    <property type="project" value="TreeGrafter"/>
</dbReference>
<keyword evidence="5 6" id="KW-0949">S-adenosyl-L-methionine</keyword>
<evidence type="ECO:0000256" key="5">
    <source>
        <dbReference type="ARBA" id="ARBA00022691"/>
    </source>
</evidence>
<evidence type="ECO:0000256" key="2">
    <source>
        <dbReference type="ARBA" id="ARBA00022552"/>
    </source>
</evidence>
<dbReference type="PANTHER" id="PTHR31760:SF0">
    <property type="entry name" value="S-ADENOSYL-L-METHIONINE-DEPENDENT METHYLTRANSFERASES SUPERFAMILY PROTEIN"/>
    <property type="match status" value="1"/>
</dbReference>
<dbReference type="InterPro" id="IPR003682">
    <property type="entry name" value="rRNA_ssu_MeTfrase_G"/>
</dbReference>
<feature type="binding site" evidence="6">
    <location>
        <begin position="132"/>
        <end position="133"/>
    </location>
    <ligand>
        <name>S-adenosyl-L-methionine</name>
        <dbReference type="ChEBI" id="CHEBI:59789"/>
    </ligand>
</feature>
<reference evidence="7 8" key="1">
    <citation type="journal article" date="2010" name="Science">
        <title>Genomic comparison of the ants Camponotus floridanus and Harpegnathos saltator.</title>
        <authorList>
            <person name="Bonasio R."/>
            <person name="Zhang G."/>
            <person name="Ye C."/>
            <person name="Mutti N.S."/>
            <person name="Fang X."/>
            <person name="Qin N."/>
            <person name="Donahue G."/>
            <person name="Yang P."/>
            <person name="Li Q."/>
            <person name="Li C."/>
            <person name="Zhang P."/>
            <person name="Huang Z."/>
            <person name="Berger S.L."/>
            <person name="Reinberg D."/>
            <person name="Wang J."/>
            <person name="Liebig J."/>
        </authorList>
    </citation>
    <scope>NUCLEOTIDE SEQUENCE [LARGE SCALE GENOMIC DNA]</scope>
    <source>
        <strain evidence="7 8">Hsal</strain>
    </source>
</reference>
<evidence type="ECO:0000256" key="3">
    <source>
        <dbReference type="ARBA" id="ARBA00022603"/>
    </source>
</evidence>
<comment type="subcellular location">
    <subcellularLocation>
        <location evidence="6">Cytoplasm</location>
    </subcellularLocation>
</comment>
<dbReference type="HAMAP" id="MF_00074">
    <property type="entry name" value="16SrRNA_methyltr_G"/>
    <property type="match status" value="1"/>
</dbReference>
<dbReference type="KEGG" id="thd:BHV28_00080"/>
<dbReference type="PIRSF" id="PIRSF003078">
    <property type="entry name" value="GidB"/>
    <property type="match status" value="1"/>
</dbReference>
<evidence type="ECO:0000313" key="7">
    <source>
        <dbReference type="EMBL" id="AQS40735.1"/>
    </source>
</evidence>
<feature type="binding site" evidence="6">
    <location>
        <position position="74"/>
    </location>
    <ligand>
        <name>S-adenosyl-L-methionine</name>
        <dbReference type="ChEBI" id="CHEBI:59789"/>
    </ligand>
</feature>
<keyword evidence="4 6" id="KW-0808">Transferase</keyword>
<evidence type="ECO:0000256" key="6">
    <source>
        <dbReference type="HAMAP-Rule" id="MF_00074"/>
    </source>
</evidence>
<dbReference type="STRING" id="1902579.BHV28_00080"/>
<keyword evidence="1 6" id="KW-0963">Cytoplasm</keyword>
<dbReference type="Proteomes" id="UP000188912">
    <property type="component" value="Chromosome"/>
</dbReference>
<dbReference type="NCBIfam" id="TIGR00138">
    <property type="entry name" value="rsmG_gidB"/>
    <property type="match status" value="1"/>
</dbReference>
<name>A0A1U9JS94_9HYPH</name>
<feature type="binding site" evidence="6">
    <location>
        <position position="79"/>
    </location>
    <ligand>
        <name>S-adenosyl-L-methionine</name>
        <dbReference type="ChEBI" id="CHEBI:59789"/>
    </ligand>
</feature>